<dbReference type="InterPro" id="IPR000792">
    <property type="entry name" value="Tscrpt_reg_LuxR_C"/>
</dbReference>
<dbReference type="SMART" id="SM00421">
    <property type="entry name" value="HTH_LUXR"/>
    <property type="match status" value="1"/>
</dbReference>
<dbReference type="AlphaFoldDB" id="A0A6G8Q4Y4"/>
<dbReference type="CDD" id="cd17535">
    <property type="entry name" value="REC_NarL-like"/>
    <property type="match status" value="1"/>
</dbReference>
<dbReference type="EMBL" id="CP045119">
    <property type="protein sequence ID" value="QIN81387.1"/>
    <property type="molecule type" value="Genomic_DNA"/>
</dbReference>
<dbReference type="InterPro" id="IPR039420">
    <property type="entry name" value="WalR-like"/>
</dbReference>
<feature type="modified residue" description="4-aspartylphosphate" evidence="3">
    <location>
        <position position="79"/>
    </location>
</feature>
<keyword evidence="1 3" id="KW-0597">Phosphoprotein</keyword>
<dbReference type="PROSITE" id="PS50043">
    <property type="entry name" value="HTH_LUXR_2"/>
    <property type="match status" value="1"/>
</dbReference>
<reference evidence="6 7" key="1">
    <citation type="submission" date="2019-10" db="EMBL/GenBank/DDBJ databases">
        <title>Rubrobacter sp nov SCSIO 52090 isolated from a deep-sea sediment in the South China Sea.</title>
        <authorList>
            <person name="Chen R.W."/>
        </authorList>
    </citation>
    <scope>NUCLEOTIDE SEQUENCE [LARGE SCALE GENOMIC DNA]</scope>
    <source>
        <strain evidence="6 7">SCSIO 52909</strain>
    </source>
</reference>
<evidence type="ECO:0000256" key="2">
    <source>
        <dbReference type="ARBA" id="ARBA00023125"/>
    </source>
</evidence>
<dbReference type="InterPro" id="IPR011006">
    <property type="entry name" value="CheY-like_superfamily"/>
</dbReference>
<sequence length="245" mass="25924">MAGARPCASIGGAWTSARPGDDSVDSGTTKILLVEDHHLLRQALAEILGRERDFLVVAQAGSLAEARGLLEGVDVAIVDPGLPDGDGTELISELREASPGCIALIMTASLDRTRFARAVEAGAAGMIHKASYLQEVIDAVRRARAEGTLLSTGQIIELMGLASSQRDRAAAARAAAERLTPQEKEILQGLGQGLGNKEIARRLGVAIDTERNYMATLLTKLGARTRLQALVIAIRHGLVDLHPKD</sequence>
<dbReference type="InterPro" id="IPR016032">
    <property type="entry name" value="Sig_transdc_resp-reg_C-effctor"/>
</dbReference>
<evidence type="ECO:0000259" key="5">
    <source>
        <dbReference type="PROSITE" id="PS50110"/>
    </source>
</evidence>
<dbReference type="SMART" id="SM00448">
    <property type="entry name" value="REC"/>
    <property type="match status" value="1"/>
</dbReference>
<protein>
    <submittedName>
        <fullName evidence="6">Response regulator</fullName>
    </submittedName>
</protein>
<evidence type="ECO:0000256" key="3">
    <source>
        <dbReference type="PROSITE-ProRule" id="PRU00169"/>
    </source>
</evidence>
<dbReference type="PROSITE" id="PS50110">
    <property type="entry name" value="RESPONSE_REGULATORY"/>
    <property type="match status" value="1"/>
</dbReference>
<evidence type="ECO:0000259" key="4">
    <source>
        <dbReference type="PROSITE" id="PS50043"/>
    </source>
</evidence>
<keyword evidence="7" id="KW-1185">Reference proteome</keyword>
<accession>A0A6G8Q4Y4</accession>
<evidence type="ECO:0000313" key="6">
    <source>
        <dbReference type="EMBL" id="QIN81387.1"/>
    </source>
</evidence>
<dbReference type="Pfam" id="PF00072">
    <property type="entry name" value="Response_reg"/>
    <property type="match status" value="1"/>
</dbReference>
<dbReference type="InterPro" id="IPR001789">
    <property type="entry name" value="Sig_transdc_resp-reg_receiver"/>
</dbReference>
<name>A0A6G8Q4Y4_9ACTN</name>
<dbReference type="PANTHER" id="PTHR43214">
    <property type="entry name" value="TWO-COMPONENT RESPONSE REGULATOR"/>
    <property type="match status" value="1"/>
</dbReference>
<dbReference type="SUPFAM" id="SSF52172">
    <property type="entry name" value="CheY-like"/>
    <property type="match status" value="1"/>
</dbReference>
<dbReference type="SUPFAM" id="SSF46894">
    <property type="entry name" value="C-terminal effector domain of the bipartite response regulators"/>
    <property type="match status" value="1"/>
</dbReference>
<keyword evidence="2" id="KW-0238">DNA-binding</keyword>
<evidence type="ECO:0000256" key="1">
    <source>
        <dbReference type="ARBA" id="ARBA00022553"/>
    </source>
</evidence>
<dbReference type="CDD" id="cd06170">
    <property type="entry name" value="LuxR_C_like"/>
    <property type="match status" value="1"/>
</dbReference>
<feature type="domain" description="Response regulatory" evidence="5">
    <location>
        <begin position="30"/>
        <end position="144"/>
    </location>
</feature>
<dbReference type="Proteomes" id="UP000501452">
    <property type="component" value="Chromosome"/>
</dbReference>
<dbReference type="Gene3D" id="3.40.50.2300">
    <property type="match status" value="1"/>
</dbReference>
<dbReference type="PRINTS" id="PR00038">
    <property type="entry name" value="HTHLUXR"/>
</dbReference>
<dbReference type="GO" id="GO:0003677">
    <property type="term" value="F:DNA binding"/>
    <property type="evidence" value="ECO:0007669"/>
    <property type="project" value="UniProtKB-KW"/>
</dbReference>
<dbReference type="GO" id="GO:0006355">
    <property type="term" value="P:regulation of DNA-templated transcription"/>
    <property type="evidence" value="ECO:0007669"/>
    <property type="project" value="InterPro"/>
</dbReference>
<dbReference type="Pfam" id="PF00196">
    <property type="entry name" value="GerE"/>
    <property type="match status" value="1"/>
</dbReference>
<dbReference type="InterPro" id="IPR058245">
    <property type="entry name" value="NreC/VraR/RcsB-like_REC"/>
</dbReference>
<evidence type="ECO:0000313" key="7">
    <source>
        <dbReference type="Proteomes" id="UP000501452"/>
    </source>
</evidence>
<feature type="domain" description="HTH luxR-type" evidence="4">
    <location>
        <begin position="172"/>
        <end position="237"/>
    </location>
</feature>
<organism evidence="6 7">
    <name type="scientific">Rubrobacter tropicus</name>
    <dbReference type="NCBI Taxonomy" id="2653851"/>
    <lineage>
        <taxon>Bacteria</taxon>
        <taxon>Bacillati</taxon>
        <taxon>Actinomycetota</taxon>
        <taxon>Rubrobacteria</taxon>
        <taxon>Rubrobacterales</taxon>
        <taxon>Rubrobacteraceae</taxon>
        <taxon>Rubrobacter</taxon>
    </lineage>
</organism>
<gene>
    <name evidence="6" type="ORF">GBA63_01160</name>
</gene>
<dbReference type="KEGG" id="rub:GBA63_01160"/>
<dbReference type="GO" id="GO:0000160">
    <property type="term" value="P:phosphorelay signal transduction system"/>
    <property type="evidence" value="ECO:0007669"/>
    <property type="project" value="InterPro"/>
</dbReference>
<proteinExistence type="predicted"/>